<evidence type="ECO:0000256" key="4">
    <source>
        <dbReference type="ARBA" id="ARBA00022695"/>
    </source>
</evidence>
<feature type="domain" description="RdRp catalytic" evidence="10">
    <location>
        <begin position="252"/>
        <end position="388"/>
    </location>
</feature>
<evidence type="ECO:0000256" key="1">
    <source>
        <dbReference type="ARBA" id="ARBA00012494"/>
    </source>
</evidence>
<dbReference type="GO" id="GO:0000166">
    <property type="term" value="F:nucleotide binding"/>
    <property type="evidence" value="ECO:0007669"/>
    <property type="project" value="UniProtKB-KW"/>
</dbReference>
<sequence length="547" mass="62448">MINHRRPGLSSVLPDVYIDLMEAIGTPRSLALAICFKNKQLFQNSHLLDVTPSNYVEVHSYRADAQSVAVFKKNAMLTQGKSQDELHSESIVRFFELEEINRQNNLRLTSLKNFKDVSLLERVKRIIESVLGHRAIDFSSFVPLWSKGSTYSLPASTATIADKLDNNIDATPHALIYVQSVYEACPRLFAPFSQHIIVPGNRFSSVTKDWRKRRPISIEPLFNMLLQKNVGEFIRKRLRRVGIDINTQQDFHKWLLAHEWDDYATIDQSDASDRISHELVRQLLPPDWFTLLDRIRSRNTVIDINGIDVTVKLEKFASQGNGFIFELETLIFYAIAKATVDTESNETDYLVSAYGDDVIVPVQFFNAVISSYELFGFSVNTEKSFGTGPFRESCGFDTFNGVEVRPLYLKEIQHGLEGKYQAANYVARLAYRSLNEYGFDSLYKRSWNRIISLIPEHRRYGGPEELADAVLLGHPYKGATNCGITRIKGIGRSFEPDQFRLPVNEYPLLAYIVFGLSDNGVLPRGAEFKTITADYVLYHECKQLLWL</sequence>
<keyword evidence="3" id="KW-0808">Transferase</keyword>
<dbReference type="Pfam" id="PF03431">
    <property type="entry name" value="RNA_replicase_B"/>
    <property type="match status" value="1"/>
</dbReference>
<comment type="catalytic activity">
    <reaction evidence="8">
        <text>RNA(n) + a ribonucleoside 5'-triphosphate = RNA(n+1) + diphosphate</text>
        <dbReference type="Rhea" id="RHEA:21248"/>
        <dbReference type="Rhea" id="RHEA-COMP:14527"/>
        <dbReference type="Rhea" id="RHEA-COMP:17342"/>
        <dbReference type="ChEBI" id="CHEBI:33019"/>
        <dbReference type="ChEBI" id="CHEBI:61557"/>
        <dbReference type="ChEBI" id="CHEBI:140395"/>
        <dbReference type="EC" id="2.7.7.48"/>
    </reaction>
</comment>
<dbReference type="GO" id="GO:0003968">
    <property type="term" value="F:RNA-directed RNA polymerase activity"/>
    <property type="evidence" value="ECO:0007669"/>
    <property type="project" value="UniProtKB-KW"/>
</dbReference>
<name>A0A8S5L0R3_9VIRU</name>
<gene>
    <name evidence="11" type="primary">SRR6960549_3_4</name>
</gene>
<evidence type="ECO:0000256" key="5">
    <source>
        <dbReference type="ARBA" id="ARBA00022741"/>
    </source>
</evidence>
<protein>
    <recommendedName>
        <fullName evidence="1">RNA-directed RNA polymerase</fullName>
        <ecNumber evidence="1">2.7.7.48</ecNumber>
    </recommendedName>
    <alternativeName>
        <fullName evidence="7">RNA replicase beta chain</fullName>
    </alternativeName>
</protein>
<dbReference type="GO" id="GO:0046872">
    <property type="term" value="F:metal ion binding"/>
    <property type="evidence" value="ECO:0007669"/>
    <property type="project" value="UniProtKB-KW"/>
</dbReference>
<keyword evidence="2 11" id="KW-0696">RNA-directed RNA polymerase</keyword>
<dbReference type="InterPro" id="IPR005093">
    <property type="entry name" value="RNArep_beta"/>
</dbReference>
<dbReference type="InterPro" id="IPR007096">
    <property type="entry name" value="RNA-dir_Rpol_cat_phage"/>
</dbReference>
<evidence type="ECO:0000256" key="8">
    <source>
        <dbReference type="ARBA" id="ARBA00048744"/>
    </source>
</evidence>
<dbReference type="PROSITE" id="PS50522">
    <property type="entry name" value="RDRP_PHAGE"/>
    <property type="match status" value="1"/>
</dbReference>
<dbReference type="KEGG" id="vg:80398333"/>
<evidence type="ECO:0000256" key="3">
    <source>
        <dbReference type="ARBA" id="ARBA00022679"/>
    </source>
</evidence>
<evidence type="ECO:0000259" key="10">
    <source>
        <dbReference type="PROSITE" id="PS50522"/>
    </source>
</evidence>
<keyword evidence="9" id="KW-0479">Metal-binding</keyword>
<dbReference type="GO" id="GO:0039694">
    <property type="term" value="P:viral RNA genome replication"/>
    <property type="evidence" value="ECO:0007669"/>
    <property type="project" value="InterPro"/>
</dbReference>
<comment type="cofactor">
    <cofactor evidence="9">
        <name>Mg(2+)</name>
        <dbReference type="ChEBI" id="CHEBI:18420"/>
    </cofactor>
    <text evidence="9">Binds 2 Mg(2+) per subunit.</text>
</comment>
<evidence type="ECO:0000256" key="6">
    <source>
        <dbReference type="ARBA" id="ARBA00022953"/>
    </source>
</evidence>
<accession>A0A8S5L0R3</accession>
<dbReference type="GeneID" id="80398333"/>
<organism evidence="11 12">
    <name type="scientific">ssRNA phage SRR6960549_3</name>
    <dbReference type="NCBI Taxonomy" id="2786540"/>
    <lineage>
        <taxon>Viruses</taxon>
        <taxon>Riboviria</taxon>
        <taxon>Orthornavirae</taxon>
        <taxon>Lenarviricota</taxon>
        <taxon>Leviviricetes</taxon>
        <taxon>Norzivirales</taxon>
        <taxon>Fiersviridae</taxon>
        <taxon>Gahlovirus</taxon>
        <taxon>Gahlovirus lutihabitans</taxon>
    </lineage>
</organism>
<keyword evidence="9" id="KW-0460">Magnesium</keyword>
<feature type="binding site" evidence="9">
    <location>
        <position position="356"/>
    </location>
    <ligand>
        <name>Mg(2+)</name>
        <dbReference type="ChEBI" id="CHEBI:18420"/>
        <label>2</label>
    </ligand>
</feature>
<dbReference type="EC" id="2.7.7.48" evidence="1"/>
<keyword evidence="5" id="KW-0547">Nucleotide-binding</keyword>
<reference evidence="11" key="1">
    <citation type="submission" date="2020-09" db="EMBL/GenBank/DDBJ databases">
        <title>Leviviricetes taxonomy.</title>
        <authorList>
            <person name="Stockdale S.R."/>
            <person name="Callanan J."/>
            <person name="Adriaenssens E.M."/>
            <person name="Kuhn J.H."/>
            <person name="Rumnieks J."/>
            <person name="Shkoporov A."/>
            <person name="Draper L.A."/>
            <person name="Ross P."/>
            <person name="Hill C."/>
        </authorList>
    </citation>
    <scope>NUCLEOTIDE SEQUENCE</scope>
</reference>
<dbReference type="EMBL" id="BK013692">
    <property type="protein sequence ID" value="DAD51015.1"/>
    <property type="molecule type" value="Genomic_RNA"/>
</dbReference>
<evidence type="ECO:0000256" key="9">
    <source>
        <dbReference type="PIRSR" id="PIRSR605093-1"/>
    </source>
</evidence>
<evidence type="ECO:0000313" key="11">
    <source>
        <dbReference type="EMBL" id="DAD51015.1"/>
    </source>
</evidence>
<evidence type="ECO:0000256" key="2">
    <source>
        <dbReference type="ARBA" id="ARBA00022484"/>
    </source>
</evidence>
<evidence type="ECO:0000313" key="12">
    <source>
        <dbReference type="Proteomes" id="UP000681248"/>
    </source>
</evidence>
<dbReference type="RefSeq" id="YP_010769346.1">
    <property type="nucleotide sequence ID" value="NC_073946.1"/>
</dbReference>
<dbReference type="Proteomes" id="UP000681248">
    <property type="component" value="Segment"/>
</dbReference>
<evidence type="ECO:0000256" key="7">
    <source>
        <dbReference type="ARBA" id="ARBA00030248"/>
    </source>
</evidence>
<feature type="binding site" evidence="9">
    <location>
        <position position="357"/>
    </location>
    <ligand>
        <name>Mg(2+)</name>
        <dbReference type="ChEBI" id="CHEBI:18420"/>
        <label>2</label>
    </ligand>
</feature>
<keyword evidence="6" id="KW-0693">Viral RNA replication</keyword>
<keyword evidence="12" id="KW-1185">Reference proteome</keyword>
<keyword evidence="4" id="KW-0548">Nucleotidyltransferase</keyword>
<proteinExistence type="predicted"/>
<feature type="binding site" evidence="9">
    <location>
        <position position="267"/>
    </location>
    <ligand>
        <name>Mg(2+)</name>
        <dbReference type="ChEBI" id="CHEBI:18420"/>
        <label>2</label>
    </ligand>
</feature>